<dbReference type="Proteomes" id="UP001164506">
    <property type="component" value="Chromosome"/>
</dbReference>
<evidence type="ECO:0000313" key="1">
    <source>
        <dbReference type="EMBL" id="UZX25526.1"/>
    </source>
</evidence>
<reference evidence="1" key="1">
    <citation type="submission" date="2021-09" db="EMBL/GenBank/DDBJ databases">
        <title>Complete genome sequence and metabolic characterization of Streptomyces tanashiensis DSM 731 the producer of antibacterial Kalafungin and diverse secondary metabolites.</title>
        <authorList>
            <person name="Abbasi M.N."/>
            <person name="Anwar M.N."/>
            <person name="Alam K."/>
            <person name="Shoaib M."/>
            <person name="Lin Z."/>
            <person name="Hayat M."/>
            <person name="Ali M.I."/>
            <person name="Malik H.M.T."/>
            <person name="Ahmed I."/>
            <person name="Li A."/>
            <person name="Hailong Wang H."/>
            <person name="Zhang Y."/>
        </authorList>
    </citation>
    <scope>NUCLEOTIDE SEQUENCE</scope>
    <source>
        <strain evidence="1">Kala</strain>
    </source>
</reference>
<evidence type="ECO:0000313" key="2">
    <source>
        <dbReference type="Proteomes" id="UP001164506"/>
    </source>
</evidence>
<accession>A0ABY6R638</accession>
<proteinExistence type="predicted"/>
<keyword evidence="2" id="KW-1185">Reference proteome</keyword>
<sequence>MTDEEGKTLGAQKLQPGRAVGSTLKACGLDFSFKVPGAAENYEFSVEGFPPMQYSREDIRRGLSFYETEQGTLAQQ</sequence>
<dbReference type="EMBL" id="CP084204">
    <property type="protein sequence ID" value="UZX25526.1"/>
    <property type="molecule type" value="Genomic_DNA"/>
</dbReference>
<dbReference type="RefSeq" id="WP_267260006.1">
    <property type="nucleotide sequence ID" value="NZ_CP084204.1"/>
</dbReference>
<organism evidence="1 2">
    <name type="scientific">Streptomyces tanashiensis</name>
    <dbReference type="NCBI Taxonomy" id="67367"/>
    <lineage>
        <taxon>Bacteria</taxon>
        <taxon>Bacillati</taxon>
        <taxon>Actinomycetota</taxon>
        <taxon>Actinomycetes</taxon>
        <taxon>Kitasatosporales</taxon>
        <taxon>Streptomycetaceae</taxon>
        <taxon>Streptomyces</taxon>
    </lineage>
</organism>
<gene>
    <name evidence="1" type="ORF">LDH80_34615</name>
</gene>
<protein>
    <submittedName>
        <fullName evidence="1">Uncharacterized protein</fullName>
    </submittedName>
</protein>
<name>A0ABY6R638_9ACTN</name>
<dbReference type="GeneID" id="95604683"/>